<dbReference type="Proteomes" id="UP000799754">
    <property type="component" value="Unassembled WGS sequence"/>
</dbReference>
<dbReference type="EMBL" id="MU006701">
    <property type="protein sequence ID" value="KAF2633986.1"/>
    <property type="molecule type" value="Genomic_DNA"/>
</dbReference>
<comment type="caution">
    <text evidence="1">The sequence shown here is derived from an EMBL/GenBank/DDBJ whole genome shotgun (WGS) entry which is preliminary data.</text>
</comment>
<sequence length="426" mass="47334">MLSRSIVTAPPREEHFDVPCRSNGSIRLDVYHGLDASSPILIYLPPGPVVPQNSGAEEGVITALRASSAATIVRINYRASSQHQFPTPYHDVLYGYDWIQDNLLLDGSHQPYAARLGICGELMGGSIATMLALTECRVGESRITAAAVNNPIVDWVFPDDLPHVSPSDLPEPSSTEETAFPADEDMMASFKALKVGELPKAKATRKRKPKAMPMTSWHAWAENSLMPTLPLSAMRDVLFRRQDGMFDRFASPIHFFRSPHAQLILPQSVDPALEQPDYALDVETQMSLSHYNSFNGKAPELLGTPELTRCRSYARVYPQAGTGKISLPAWNITTGAQSPLHDQAAELSKVLRRSIARHTMKSQTGRIRAHDPAEKQYYEGYAEERVLFDSYTDTGLWTQQLRNAKESTHIDRVGSWMKQCLSPESS</sequence>
<protein>
    <submittedName>
        <fullName evidence="1">Uncharacterized protein</fullName>
    </submittedName>
</protein>
<evidence type="ECO:0000313" key="2">
    <source>
        <dbReference type="Proteomes" id="UP000799754"/>
    </source>
</evidence>
<reference evidence="1" key="1">
    <citation type="journal article" date="2020" name="Stud. Mycol.">
        <title>101 Dothideomycetes genomes: a test case for predicting lifestyles and emergence of pathogens.</title>
        <authorList>
            <person name="Haridas S."/>
            <person name="Albert R."/>
            <person name="Binder M."/>
            <person name="Bloem J."/>
            <person name="Labutti K."/>
            <person name="Salamov A."/>
            <person name="Andreopoulos B."/>
            <person name="Baker S."/>
            <person name="Barry K."/>
            <person name="Bills G."/>
            <person name="Bluhm B."/>
            <person name="Cannon C."/>
            <person name="Castanera R."/>
            <person name="Culley D."/>
            <person name="Daum C."/>
            <person name="Ezra D."/>
            <person name="Gonzalez J."/>
            <person name="Henrissat B."/>
            <person name="Kuo A."/>
            <person name="Liang C."/>
            <person name="Lipzen A."/>
            <person name="Lutzoni F."/>
            <person name="Magnuson J."/>
            <person name="Mondo S."/>
            <person name="Nolan M."/>
            <person name="Ohm R."/>
            <person name="Pangilinan J."/>
            <person name="Park H.-J."/>
            <person name="Ramirez L."/>
            <person name="Alfaro M."/>
            <person name="Sun H."/>
            <person name="Tritt A."/>
            <person name="Yoshinaga Y."/>
            <person name="Zwiers L.-H."/>
            <person name="Turgeon B."/>
            <person name="Goodwin S."/>
            <person name="Spatafora J."/>
            <person name="Crous P."/>
            <person name="Grigoriev I."/>
        </authorList>
    </citation>
    <scope>NUCLEOTIDE SEQUENCE</scope>
    <source>
        <strain evidence="1">CBS 525.71</strain>
    </source>
</reference>
<proteinExistence type="predicted"/>
<name>A0ACB6SIG1_9PLEO</name>
<organism evidence="1 2">
    <name type="scientific">Macroventuria anomochaeta</name>
    <dbReference type="NCBI Taxonomy" id="301207"/>
    <lineage>
        <taxon>Eukaryota</taxon>
        <taxon>Fungi</taxon>
        <taxon>Dikarya</taxon>
        <taxon>Ascomycota</taxon>
        <taxon>Pezizomycotina</taxon>
        <taxon>Dothideomycetes</taxon>
        <taxon>Pleosporomycetidae</taxon>
        <taxon>Pleosporales</taxon>
        <taxon>Pleosporineae</taxon>
        <taxon>Didymellaceae</taxon>
        <taxon>Macroventuria</taxon>
    </lineage>
</organism>
<keyword evidence="2" id="KW-1185">Reference proteome</keyword>
<evidence type="ECO:0000313" key="1">
    <source>
        <dbReference type="EMBL" id="KAF2633986.1"/>
    </source>
</evidence>
<accession>A0ACB6SIG1</accession>
<gene>
    <name evidence="1" type="ORF">BU25DRAFT_427376</name>
</gene>